<keyword evidence="4" id="KW-1185">Reference proteome</keyword>
<evidence type="ECO:0000313" key="3">
    <source>
        <dbReference type="EMBL" id="KAF2231351.1"/>
    </source>
</evidence>
<name>A0A6A6H0G9_VIRVR</name>
<feature type="region of interest" description="Disordered" evidence="2">
    <location>
        <begin position="1"/>
        <end position="28"/>
    </location>
</feature>
<protein>
    <submittedName>
        <fullName evidence="3">Uncharacterized protein</fullName>
    </submittedName>
</protein>
<evidence type="ECO:0000256" key="2">
    <source>
        <dbReference type="SAM" id="MobiDB-lite"/>
    </source>
</evidence>
<feature type="compositionally biased region" description="Polar residues" evidence="2">
    <location>
        <begin position="1"/>
        <end position="20"/>
    </location>
</feature>
<sequence>MFNNNTSPTTQVSRPFPSTANHDDPQFPRGECRYIHFTPNSDGNSRRRCPCQSFWLEEDIPGSTCKCGHQAWAHMLDTPTASVPIEEHNAVVERVRMLEQELEREKQQREEETQNFYRAIQGVYSNMALLSNQTMTRMLSMDDKIEGVLDQTHACNGGLKNLEKKMEDVDDATMDLETRIDRLESPQQPSKSRSPVSEAISILAKSPILPPRIDLNEDSSWTVNVMLMSQSSGEPFVPGSVGHRRCLSRNLLRALQLPDSSSSAFVSAVDEEFLRLLRNRSWMPLVVYRSGSTQNEPRYSLRGLPADKCSPDLWDRNFLQEYCLHREMELGDMIYLSLSSGELSWQEIKKFPRAHGFDRSCWEHVGELDSPRTSVVHERDDFGLNVDDGYDLPPYSSRAPSEAGQVPMPTLQYGPTSRQHETTNQRDFEASEDEHALKRICLRPKPEKPFISGETLPQTQKQYISGRTKRKISVREKQNVSGNRLSDWKNPVQTLLHCHTGKDKDVGNNA</sequence>
<evidence type="ECO:0000313" key="4">
    <source>
        <dbReference type="Proteomes" id="UP000800092"/>
    </source>
</evidence>
<reference evidence="3" key="1">
    <citation type="journal article" date="2020" name="Stud. Mycol.">
        <title>101 Dothideomycetes genomes: a test case for predicting lifestyles and emergence of pathogens.</title>
        <authorList>
            <person name="Haridas S."/>
            <person name="Albert R."/>
            <person name="Binder M."/>
            <person name="Bloem J."/>
            <person name="Labutti K."/>
            <person name="Salamov A."/>
            <person name="Andreopoulos B."/>
            <person name="Baker S."/>
            <person name="Barry K."/>
            <person name="Bills G."/>
            <person name="Bluhm B."/>
            <person name="Cannon C."/>
            <person name="Castanera R."/>
            <person name="Culley D."/>
            <person name="Daum C."/>
            <person name="Ezra D."/>
            <person name="Gonzalez J."/>
            <person name="Henrissat B."/>
            <person name="Kuo A."/>
            <person name="Liang C."/>
            <person name="Lipzen A."/>
            <person name="Lutzoni F."/>
            <person name="Magnuson J."/>
            <person name="Mondo S."/>
            <person name="Nolan M."/>
            <person name="Ohm R."/>
            <person name="Pangilinan J."/>
            <person name="Park H.-J."/>
            <person name="Ramirez L."/>
            <person name="Alfaro M."/>
            <person name="Sun H."/>
            <person name="Tritt A."/>
            <person name="Yoshinaga Y."/>
            <person name="Zwiers L.-H."/>
            <person name="Turgeon B."/>
            <person name="Goodwin S."/>
            <person name="Spatafora J."/>
            <person name="Crous P."/>
            <person name="Grigoriev I."/>
        </authorList>
    </citation>
    <scope>NUCLEOTIDE SEQUENCE</scope>
    <source>
        <strain evidence="3">Tuck. ex Michener</strain>
    </source>
</reference>
<keyword evidence="1" id="KW-0175">Coiled coil</keyword>
<dbReference type="AlphaFoldDB" id="A0A6A6H0G9"/>
<gene>
    <name evidence="3" type="ORF">EV356DRAFT_296825</name>
</gene>
<dbReference type="Proteomes" id="UP000800092">
    <property type="component" value="Unassembled WGS sequence"/>
</dbReference>
<dbReference type="EMBL" id="ML991828">
    <property type="protein sequence ID" value="KAF2231351.1"/>
    <property type="molecule type" value="Genomic_DNA"/>
</dbReference>
<proteinExistence type="predicted"/>
<accession>A0A6A6H0G9</accession>
<dbReference type="OrthoDB" id="4187949at2759"/>
<organism evidence="3 4">
    <name type="scientific">Viridothelium virens</name>
    <name type="common">Speckled blister lichen</name>
    <name type="synonym">Trypethelium virens</name>
    <dbReference type="NCBI Taxonomy" id="1048519"/>
    <lineage>
        <taxon>Eukaryota</taxon>
        <taxon>Fungi</taxon>
        <taxon>Dikarya</taxon>
        <taxon>Ascomycota</taxon>
        <taxon>Pezizomycotina</taxon>
        <taxon>Dothideomycetes</taxon>
        <taxon>Dothideomycetes incertae sedis</taxon>
        <taxon>Trypetheliales</taxon>
        <taxon>Trypetheliaceae</taxon>
        <taxon>Viridothelium</taxon>
    </lineage>
</organism>
<feature type="coiled-coil region" evidence="1">
    <location>
        <begin position="85"/>
        <end position="115"/>
    </location>
</feature>
<feature type="region of interest" description="Disordered" evidence="2">
    <location>
        <begin position="465"/>
        <end position="488"/>
    </location>
</feature>
<evidence type="ECO:0000256" key="1">
    <source>
        <dbReference type="SAM" id="Coils"/>
    </source>
</evidence>